<gene>
    <name evidence="2" type="ORF">PIB30_077856</name>
</gene>
<dbReference type="EMBL" id="JASCZI010242714">
    <property type="protein sequence ID" value="MED6211883.1"/>
    <property type="molecule type" value="Genomic_DNA"/>
</dbReference>
<feature type="compositionally biased region" description="Polar residues" evidence="1">
    <location>
        <begin position="60"/>
        <end position="71"/>
    </location>
</feature>
<proteinExistence type="predicted"/>
<comment type="caution">
    <text evidence="2">The sequence shown here is derived from an EMBL/GenBank/DDBJ whole genome shotgun (WGS) entry which is preliminary data.</text>
</comment>
<protein>
    <submittedName>
        <fullName evidence="2">Uncharacterized protein</fullName>
    </submittedName>
</protein>
<keyword evidence="3" id="KW-1185">Reference proteome</keyword>
<name>A0ABU6YTE1_9FABA</name>
<feature type="compositionally biased region" description="Acidic residues" evidence="1">
    <location>
        <begin position="99"/>
        <end position="117"/>
    </location>
</feature>
<evidence type="ECO:0000313" key="2">
    <source>
        <dbReference type="EMBL" id="MED6211883.1"/>
    </source>
</evidence>
<feature type="compositionally biased region" description="Polar residues" evidence="1">
    <location>
        <begin position="179"/>
        <end position="189"/>
    </location>
</feature>
<sequence>MVCTHPRHAEVSRRDTQVHGSQRTFSLGQAKAYEPSTRASSRLAALRSQSAANPHPETPVTPTISAPTSSLPPKKCPIPNKAGEGTSKNQEAITISSDPEPEPEREEEAEDIEEDPKEDPVEAPQAAGIEEEENAVEEGVRVEDDFADCWAIVRSNSENSLGNDHHFDGNTAPAAISVKSCTGPSPAGN</sequence>
<feature type="region of interest" description="Disordered" evidence="1">
    <location>
        <begin position="1"/>
        <end position="141"/>
    </location>
</feature>
<reference evidence="2 3" key="1">
    <citation type="journal article" date="2023" name="Plants (Basel)">
        <title>Bridging the Gap: Combining Genomics and Transcriptomics Approaches to Understand Stylosanthes scabra, an Orphan Legume from the Brazilian Caatinga.</title>
        <authorList>
            <person name="Ferreira-Neto J.R.C."/>
            <person name="da Silva M.D."/>
            <person name="Binneck E."/>
            <person name="de Melo N.F."/>
            <person name="da Silva R.H."/>
            <person name="de Melo A.L.T.M."/>
            <person name="Pandolfi V."/>
            <person name="Bustamante F.O."/>
            <person name="Brasileiro-Vidal A.C."/>
            <person name="Benko-Iseppon A.M."/>
        </authorList>
    </citation>
    <scope>NUCLEOTIDE SEQUENCE [LARGE SCALE GENOMIC DNA]</scope>
    <source>
        <tissue evidence="2">Leaves</tissue>
    </source>
</reference>
<dbReference type="Proteomes" id="UP001341840">
    <property type="component" value="Unassembled WGS sequence"/>
</dbReference>
<evidence type="ECO:0000256" key="1">
    <source>
        <dbReference type="SAM" id="MobiDB-lite"/>
    </source>
</evidence>
<feature type="compositionally biased region" description="Low complexity" evidence="1">
    <location>
        <begin position="36"/>
        <end position="52"/>
    </location>
</feature>
<feature type="region of interest" description="Disordered" evidence="1">
    <location>
        <begin position="158"/>
        <end position="189"/>
    </location>
</feature>
<accession>A0ABU6YTE1</accession>
<feature type="compositionally biased region" description="Polar residues" evidence="1">
    <location>
        <begin position="18"/>
        <end position="27"/>
    </location>
</feature>
<feature type="compositionally biased region" description="Basic and acidic residues" evidence="1">
    <location>
        <begin position="7"/>
        <end position="17"/>
    </location>
</feature>
<feature type="compositionally biased region" description="Polar residues" evidence="1">
    <location>
        <begin position="86"/>
        <end position="97"/>
    </location>
</feature>
<evidence type="ECO:0000313" key="3">
    <source>
        <dbReference type="Proteomes" id="UP001341840"/>
    </source>
</evidence>
<organism evidence="2 3">
    <name type="scientific">Stylosanthes scabra</name>
    <dbReference type="NCBI Taxonomy" id="79078"/>
    <lineage>
        <taxon>Eukaryota</taxon>
        <taxon>Viridiplantae</taxon>
        <taxon>Streptophyta</taxon>
        <taxon>Embryophyta</taxon>
        <taxon>Tracheophyta</taxon>
        <taxon>Spermatophyta</taxon>
        <taxon>Magnoliopsida</taxon>
        <taxon>eudicotyledons</taxon>
        <taxon>Gunneridae</taxon>
        <taxon>Pentapetalae</taxon>
        <taxon>rosids</taxon>
        <taxon>fabids</taxon>
        <taxon>Fabales</taxon>
        <taxon>Fabaceae</taxon>
        <taxon>Papilionoideae</taxon>
        <taxon>50 kb inversion clade</taxon>
        <taxon>dalbergioids sensu lato</taxon>
        <taxon>Dalbergieae</taxon>
        <taxon>Pterocarpus clade</taxon>
        <taxon>Stylosanthes</taxon>
    </lineage>
</organism>